<evidence type="ECO:0000313" key="1">
    <source>
        <dbReference type="EMBL" id="RCJ29509.1"/>
    </source>
</evidence>
<proteinExistence type="predicted"/>
<comment type="caution">
    <text evidence="1">The sequence shown here is derived from an EMBL/GenBank/DDBJ whole genome shotgun (WGS) entry which is preliminary data.</text>
</comment>
<sequence length="227" mass="25974">MNAIITHQSNQLHKVDNQATAQAELDNYIAHQAQAIAPEPLRIVEISFSDYEYYADDKLIASISHDDNLTQPWVVMVNGTEKFRANTWARCNRFIEWHHQDGTLNEPVPTQTEVEETATTGNEVMAQIFNECQKYGFEILDDGIYHNNMKLGKVGCTDGRWWFTRAADKTQRIPCDSAMEVIQSLSITDVSTDDKSIFDEYFLDQPLEQLTGDRLQRLLERAELVTA</sequence>
<organism evidence="1 2">
    <name type="scientific">Nostoc punctiforme NIES-2108</name>
    <dbReference type="NCBI Taxonomy" id="1356359"/>
    <lineage>
        <taxon>Bacteria</taxon>
        <taxon>Bacillati</taxon>
        <taxon>Cyanobacteriota</taxon>
        <taxon>Cyanophyceae</taxon>
        <taxon>Nostocales</taxon>
        <taxon>Nostocaceae</taxon>
        <taxon>Nostoc</taxon>
    </lineage>
</organism>
<dbReference type="EMBL" id="LXQE01000197">
    <property type="protein sequence ID" value="RCJ29509.1"/>
    <property type="molecule type" value="Genomic_DNA"/>
</dbReference>
<accession>A0A367QZY7</accession>
<name>A0A367QZY7_NOSPU</name>
<dbReference type="AlphaFoldDB" id="A0A367QZY7"/>
<evidence type="ECO:0000313" key="2">
    <source>
        <dbReference type="Proteomes" id="UP000252085"/>
    </source>
</evidence>
<protein>
    <submittedName>
        <fullName evidence="1">Uncharacterized protein</fullName>
    </submittedName>
</protein>
<reference evidence="1 2" key="1">
    <citation type="submission" date="2016-04" db="EMBL/GenBank/DDBJ databases">
        <authorList>
            <person name="Evans L.H."/>
            <person name="Alamgir A."/>
            <person name="Owens N."/>
            <person name="Weber N.D."/>
            <person name="Virtaneva K."/>
            <person name="Barbian K."/>
            <person name="Babar A."/>
            <person name="Rosenke K."/>
        </authorList>
    </citation>
    <scope>NUCLEOTIDE SEQUENCE [LARGE SCALE GENOMIC DNA]</scope>
    <source>
        <strain evidence="1">NIES-2108</strain>
    </source>
</reference>
<dbReference type="Proteomes" id="UP000252085">
    <property type="component" value="Unassembled WGS sequence"/>
</dbReference>
<gene>
    <name evidence="1" type="ORF">A6769_35555</name>
</gene>